<name>A0A378QZ32_9GAMM</name>
<organism evidence="1 2">
    <name type="scientific">Moraxella caprae</name>
    <dbReference type="NCBI Taxonomy" id="90240"/>
    <lineage>
        <taxon>Bacteria</taxon>
        <taxon>Pseudomonadati</taxon>
        <taxon>Pseudomonadota</taxon>
        <taxon>Gammaproteobacteria</taxon>
        <taxon>Moraxellales</taxon>
        <taxon>Moraxellaceae</taxon>
        <taxon>Moraxella</taxon>
    </lineage>
</organism>
<dbReference type="RefSeq" id="WP_029103535.1">
    <property type="nucleotide sequence ID" value="NZ_UGQB01000004.1"/>
</dbReference>
<dbReference type="EMBL" id="UGQB01000004">
    <property type="protein sequence ID" value="STZ08018.1"/>
    <property type="molecule type" value="Genomic_DNA"/>
</dbReference>
<protein>
    <submittedName>
        <fullName evidence="1">Uncharacterized protein</fullName>
    </submittedName>
</protein>
<evidence type="ECO:0000313" key="2">
    <source>
        <dbReference type="Proteomes" id="UP000254065"/>
    </source>
</evidence>
<accession>A0A378QZ32</accession>
<gene>
    <name evidence="1" type="ORF">NCTC12877_01000</name>
</gene>
<sequence length="121" mass="13813">MVQFTDQDIQKIIDIKQEMQINFGTFEKDVSNKARERVRSALAGSECGEYLQKEVANPVILEAKVGEQGRISHLKIHGIHNQNLNICLSRGIRRQQYMILNQDGVPVPYDFSVTINLKLTE</sequence>
<keyword evidence="2" id="KW-1185">Reference proteome</keyword>
<dbReference type="STRING" id="1122244.GCA_000426885_02136"/>
<proteinExistence type="predicted"/>
<dbReference type="AlphaFoldDB" id="A0A378QZ32"/>
<reference evidence="1 2" key="1">
    <citation type="submission" date="2018-06" db="EMBL/GenBank/DDBJ databases">
        <authorList>
            <consortium name="Pathogen Informatics"/>
            <person name="Doyle S."/>
        </authorList>
    </citation>
    <scope>NUCLEOTIDE SEQUENCE [LARGE SCALE GENOMIC DNA]</scope>
    <source>
        <strain evidence="1 2">NCTC12877</strain>
    </source>
</reference>
<evidence type="ECO:0000313" key="1">
    <source>
        <dbReference type="EMBL" id="STZ08018.1"/>
    </source>
</evidence>
<dbReference type="Proteomes" id="UP000254065">
    <property type="component" value="Unassembled WGS sequence"/>
</dbReference>